<dbReference type="PROSITE" id="PS50801">
    <property type="entry name" value="STAS"/>
    <property type="match status" value="1"/>
</dbReference>
<evidence type="ECO:0000313" key="2">
    <source>
        <dbReference type="EMBL" id="ORB40274.1"/>
    </source>
</evidence>
<sequence>MNTFLAPSALPDSGFLSQPWEGRSAQLASRRLRSSVAVIRAYGGIDASNADTLTEYTFGHLMRCRGLILDLRDLNFFGTEGFLALHRVSVYCGRAGIGWAIVSGEAVSRMLRIGDPQGLLPAASTLEAAMAIVQDQPHRPPQPITSRREPGQSSRCERTVCLVCGGTQQVRHEQRTLPEAIAKLDGPALTVVDPGVRRCEI</sequence>
<evidence type="ECO:0000313" key="3">
    <source>
        <dbReference type="Proteomes" id="UP000192513"/>
    </source>
</evidence>
<dbReference type="InterPro" id="IPR036513">
    <property type="entry name" value="STAS_dom_sf"/>
</dbReference>
<dbReference type="EMBL" id="MVIE01000016">
    <property type="protein sequence ID" value="ORB40274.1"/>
    <property type="molecule type" value="Genomic_DNA"/>
</dbReference>
<accession>A0A1X0IB29</accession>
<dbReference type="CDD" id="cd07043">
    <property type="entry name" value="STAS_anti-anti-sigma_factors"/>
    <property type="match status" value="1"/>
</dbReference>
<dbReference type="RefSeq" id="WP_083172587.1">
    <property type="nucleotide sequence ID" value="NZ_AP022619.1"/>
</dbReference>
<dbReference type="Pfam" id="PF01740">
    <property type="entry name" value="STAS"/>
    <property type="match status" value="1"/>
</dbReference>
<dbReference type="Gene3D" id="3.30.750.24">
    <property type="entry name" value="STAS domain"/>
    <property type="match status" value="1"/>
</dbReference>
<dbReference type="InterPro" id="IPR002645">
    <property type="entry name" value="STAS_dom"/>
</dbReference>
<dbReference type="Proteomes" id="UP000192513">
    <property type="component" value="Unassembled WGS sequence"/>
</dbReference>
<feature type="domain" description="STAS" evidence="1">
    <location>
        <begin position="26"/>
        <end position="85"/>
    </location>
</feature>
<name>A0A1X0IB29_9MYCO</name>
<organism evidence="2 3">
    <name type="scientific">Mycobacterium paraseoulense</name>
    <dbReference type="NCBI Taxonomy" id="590652"/>
    <lineage>
        <taxon>Bacteria</taxon>
        <taxon>Bacillati</taxon>
        <taxon>Actinomycetota</taxon>
        <taxon>Actinomycetes</taxon>
        <taxon>Mycobacteriales</taxon>
        <taxon>Mycobacteriaceae</taxon>
        <taxon>Mycobacterium</taxon>
    </lineage>
</organism>
<reference evidence="2 3" key="1">
    <citation type="submission" date="2017-02" db="EMBL/GenBank/DDBJ databases">
        <title>The new phylogeny of genus Mycobacterium.</title>
        <authorList>
            <person name="Tortoli E."/>
            <person name="Trovato A."/>
            <person name="Cirillo D.M."/>
        </authorList>
    </citation>
    <scope>NUCLEOTIDE SEQUENCE [LARGE SCALE GENOMIC DNA]</scope>
    <source>
        <strain evidence="2 3">DSM 45000</strain>
    </source>
</reference>
<proteinExistence type="predicted"/>
<keyword evidence="3" id="KW-1185">Reference proteome</keyword>
<gene>
    <name evidence="2" type="ORF">BST39_14400</name>
</gene>
<comment type="caution">
    <text evidence="2">The sequence shown here is derived from an EMBL/GenBank/DDBJ whole genome shotgun (WGS) entry which is preliminary data.</text>
</comment>
<evidence type="ECO:0000259" key="1">
    <source>
        <dbReference type="PROSITE" id="PS50801"/>
    </source>
</evidence>
<dbReference type="SUPFAM" id="SSF52091">
    <property type="entry name" value="SpoIIaa-like"/>
    <property type="match status" value="1"/>
</dbReference>
<dbReference type="AlphaFoldDB" id="A0A1X0IB29"/>
<protein>
    <recommendedName>
        <fullName evidence="1">STAS domain-containing protein</fullName>
    </recommendedName>
</protein>
<dbReference type="STRING" id="590652.BST39_14400"/>